<evidence type="ECO:0000256" key="11">
    <source>
        <dbReference type="ARBA" id="ARBA00022840"/>
    </source>
</evidence>
<evidence type="ECO:0000256" key="18">
    <source>
        <dbReference type="ARBA" id="ARBA00060592"/>
    </source>
</evidence>
<dbReference type="SUPFAM" id="SSF56059">
    <property type="entry name" value="Glutathione synthetase ATP-binding domain-like"/>
    <property type="match status" value="1"/>
</dbReference>
<keyword evidence="14 19" id="KW-0573">Peptidoglycan synthesis</keyword>
<feature type="binding site" evidence="22">
    <location>
        <position position="327"/>
    </location>
    <ligand>
        <name>Mg(2+)</name>
        <dbReference type="ChEBI" id="CHEBI:18420"/>
        <label>2</label>
    </ligand>
</feature>
<dbReference type="UniPathway" id="UPA00219"/>
<dbReference type="InterPro" id="IPR011127">
    <property type="entry name" value="Dala_Dala_lig_N"/>
</dbReference>
<evidence type="ECO:0000256" key="2">
    <source>
        <dbReference type="ARBA" id="ARBA00003921"/>
    </source>
</evidence>
<keyword evidence="11 23" id="KW-0067">ATP-binding</keyword>
<evidence type="ECO:0000256" key="16">
    <source>
        <dbReference type="ARBA" id="ARBA00023316"/>
    </source>
</evidence>
<comment type="similarity">
    <text evidence="5 19">Belongs to the D-alanine--D-alanine ligase family.</text>
</comment>
<comment type="cofactor">
    <cofactor evidence="22">
        <name>Mg(2+)</name>
        <dbReference type="ChEBI" id="CHEBI:18420"/>
    </cofactor>
    <cofactor evidence="22">
        <name>Mn(2+)</name>
        <dbReference type="ChEBI" id="CHEBI:29035"/>
    </cofactor>
    <text evidence="22">Binds 2 magnesium or manganese ions per subunit.</text>
</comment>
<dbReference type="PANTHER" id="PTHR23132:SF25">
    <property type="entry name" value="D-ALANINE--D-ALANINE LIGASE A"/>
    <property type="match status" value="1"/>
</dbReference>
<evidence type="ECO:0000256" key="3">
    <source>
        <dbReference type="ARBA" id="ARBA00004496"/>
    </source>
</evidence>
<dbReference type="NCBIfam" id="TIGR01205">
    <property type="entry name" value="D_ala_D_alaTIGR"/>
    <property type="match status" value="1"/>
</dbReference>
<gene>
    <name evidence="19" type="primary">ddl</name>
    <name evidence="25" type="ORF">A3C86_02485</name>
</gene>
<dbReference type="GO" id="GO:0008360">
    <property type="term" value="P:regulation of cell shape"/>
    <property type="evidence" value="ECO:0007669"/>
    <property type="project" value="UniProtKB-KW"/>
</dbReference>
<accession>A0A1F6DBV1</accession>
<dbReference type="Gene3D" id="3.30.470.20">
    <property type="entry name" value="ATP-grasp fold, B domain"/>
    <property type="match status" value="1"/>
</dbReference>
<feature type="binding site" evidence="22">
    <location>
        <position position="311"/>
    </location>
    <ligand>
        <name>Mg(2+)</name>
        <dbReference type="ChEBI" id="CHEBI:18420"/>
        <label>1</label>
    </ligand>
</feature>
<dbReference type="GO" id="GO:0046872">
    <property type="term" value="F:metal ion binding"/>
    <property type="evidence" value="ECO:0007669"/>
    <property type="project" value="UniProtKB-KW"/>
</dbReference>
<evidence type="ECO:0000256" key="22">
    <source>
        <dbReference type="PIRSR" id="PIRSR039102-3"/>
    </source>
</evidence>
<feature type="domain" description="ATP-grasp" evidence="24">
    <location>
        <begin position="144"/>
        <end position="354"/>
    </location>
</feature>
<feature type="binding site" evidence="21">
    <location>
        <begin position="184"/>
        <end position="186"/>
    </location>
    <ligand>
        <name>ATP</name>
        <dbReference type="ChEBI" id="CHEBI:30616"/>
    </ligand>
</feature>
<dbReference type="Gene3D" id="3.40.50.20">
    <property type="match status" value="1"/>
</dbReference>
<dbReference type="InterPro" id="IPR011095">
    <property type="entry name" value="Dala_Dala_lig_C"/>
</dbReference>
<dbReference type="InterPro" id="IPR000291">
    <property type="entry name" value="D-Ala_lig_Van_CS"/>
</dbReference>
<dbReference type="PROSITE" id="PS50975">
    <property type="entry name" value="ATP_GRASP"/>
    <property type="match status" value="1"/>
</dbReference>
<comment type="function">
    <text evidence="2 19">Cell wall formation.</text>
</comment>
<dbReference type="Gene3D" id="3.30.1490.20">
    <property type="entry name" value="ATP-grasp fold, A domain"/>
    <property type="match status" value="1"/>
</dbReference>
<evidence type="ECO:0000256" key="20">
    <source>
        <dbReference type="PIRSR" id="PIRSR039102-1"/>
    </source>
</evidence>
<dbReference type="EC" id="6.3.2.4" evidence="6 19"/>
<evidence type="ECO:0000256" key="13">
    <source>
        <dbReference type="ARBA" id="ARBA00022960"/>
    </source>
</evidence>
<dbReference type="GO" id="GO:0009252">
    <property type="term" value="P:peptidoglycan biosynthetic process"/>
    <property type="evidence" value="ECO:0007669"/>
    <property type="project" value="UniProtKB-UniRule"/>
</dbReference>
<dbReference type="GO" id="GO:0071555">
    <property type="term" value="P:cell wall organization"/>
    <property type="evidence" value="ECO:0007669"/>
    <property type="project" value="UniProtKB-KW"/>
</dbReference>
<keyword evidence="7 19" id="KW-0963">Cytoplasm</keyword>
<dbReference type="InterPro" id="IPR013815">
    <property type="entry name" value="ATP_grasp_subdomain_1"/>
</dbReference>
<evidence type="ECO:0000256" key="8">
    <source>
        <dbReference type="ARBA" id="ARBA00022598"/>
    </source>
</evidence>
<feature type="binding site" evidence="21">
    <location>
        <begin position="192"/>
        <end position="193"/>
    </location>
    <ligand>
        <name>ATP</name>
        <dbReference type="ChEBI" id="CHEBI:30616"/>
    </ligand>
</feature>
<reference evidence="25 26" key="1">
    <citation type="journal article" date="2016" name="Nat. Commun.">
        <title>Thousands of microbial genomes shed light on interconnected biogeochemical processes in an aquifer system.</title>
        <authorList>
            <person name="Anantharaman K."/>
            <person name="Brown C.T."/>
            <person name="Hug L.A."/>
            <person name="Sharon I."/>
            <person name="Castelle C.J."/>
            <person name="Probst A.J."/>
            <person name="Thomas B.C."/>
            <person name="Singh A."/>
            <person name="Wilkins M.J."/>
            <person name="Karaoz U."/>
            <person name="Brodie E.L."/>
            <person name="Williams K.H."/>
            <person name="Hubbard S.S."/>
            <person name="Banfield J.F."/>
        </authorList>
    </citation>
    <scope>NUCLEOTIDE SEQUENCE [LARGE SCALE GENOMIC DNA]</scope>
</reference>
<comment type="subcellular location">
    <subcellularLocation>
        <location evidence="3 19">Cytoplasm</location>
    </subcellularLocation>
</comment>
<keyword evidence="10 21" id="KW-0547">Nucleotide-binding</keyword>
<evidence type="ECO:0000256" key="6">
    <source>
        <dbReference type="ARBA" id="ARBA00012216"/>
    </source>
</evidence>
<dbReference type="PIRSF" id="PIRSF039102">
    <property type="entry name" value="Ddl/VanB"/>
    <property type="match status" value="1"/>
</dbReference>
<proteinExistence type="inferred from homology"/>
<feature type="active site" evidence="20">
    <location>
        <position position="14"/>
    </location>
</feature>
<evidence type="ECO:0000256" key="9">
    <source>
        <dbReference type="ARBA" id="ARBA00022723"/>
    </source>
</evidence>
<evidence type="ECO:0000256" key="1">
    <source>
        <dbReference type="ARBA" id="ARBA00001936"/>
    </source>
</evidence>
<evidence type="ECO:0000256" key="4">
    <source>
        <dbReference type="ARBA" id="ARBA00004752"/>
    </source>
</evidence>
<feature type="binding site" evidence="22">
    <location>
        <position position="325"/>
    </location>
    <ligand>
        <name>Mg(2+)</name>
        <dbReference type="ChEBI" id="CHEBI:18420"/>
        <label>1</label>
    </ligand>
</feature>
<dbReference type="SUPFAM" id="SSF52440">
    <property type="entry name" value="PreATP-grasp domain"/>
    <property type="match status" value="1"/>
</dbReference>
<comment type="cofactor">
    <cofactor evidence="1">
        <name>Mn(2+)</name>
        <dbReference type="ChEBI" id="CHEBI:29035"/>
    </cofactor>
</comment>
<keyword evidence="16 19" id="KW-0961">Cell wall biogenesis/degradation</keyword>
<feature type="binding site" evidence="21">
    <location>
        <begin position="222"/>
        <end position="230"/>
    </location>
    <ligand>
        <name>ATP</name>
        <dbReference type="ChEBI" id="CHEBI:30616"/>
    </ligand>
</feature>
<comment type="pathway">
    <text evidence="18">Glycan biosynthesis.</text>
</comment>
<evidence type="ECO:0000313" key="26">
    <source>
        <dbReference type="Proteomes" id="UP000178042"/>
    </source>
</evidence>
<evidence type="ECO:0000256" key="21">
    <source>
        <dbReference type="PIRSR" id="PIRSR039102-2"/>
    </source>
</evidence>
<protein>
    <recommendedName>
        <fullName evidence="6 19">D-alanine--D-alanine ligase</fullName>
        <ecNumber evidence="6 19">6.3.2.4</ecNumber>
    </recommendedName>
    <alternativeName>
        <fullName evidence="19">D-Ala-D-Ala ligase</fullName>
    </alternativeName>
    <alternativeName>
        <fullName evidence="19">D-alanylalanine synthetase</fullName>
    </alternativeName>
</protein>
<evidence type="ECO:0000256" key="7">
    <source>
        <dbReference type="ARBA" id="ARBA00022490"/>
    </source>
</evidence>
<dbReference type="GO" id="GO:0008716">
    <property type="term" value="F:D-alanine-D-alanine ligase activity"/>
    <property type="evidence" value="ECO:0007669"/>
    <property type="project" value="UniProtKB-UniRule"/>
</dbReference>
<evidence type="ECO:0000259" key="24">
    <source>
        <dbReference type="PROSITE" id="PS50975"/>
    </source>
</evidence>
<comment type="catalytic activity">
    <reaction evidence="17 19">
        <text>2 D-alanine + ATP = D-alanyl-D-alanine + ADP + phosphate + H(+)</text>
        <dbReference type="Rhea" id="RHEA:11224"/>
        <dbReference type="ChEBI" id="CHEBI:15378"/>
        <dbReference type="ChEBI" id="CHEBI:30616"/>
        <dbReference type="ChEBI" id="CHEBI:43474"/>
        <dbReference type="ChEBI" id="CHEBI:57416"/>
        <dbReference type="ChEBI" id="CHEBI:57822"/>
        <dbReference type="ChEBI" id="CHEBI:456216"/>
        <dbReference type="EC" id="6.3.2.4"/>
    </reaction>
</comment>
<dbReference type="NCBIfam" id="NF002528">
    <property type="entry name" value="PRK01966.1-4"/>
    <property type="match status" value="1"/>
</dbReference>
<dbReference type="EMBL" id="MFLD01000032">
    <property type="protein sequence ID" value="OGG58896.1"/>
    <property type="molecule type" value="Genomic_DNA"/>
</dbReference>
<evidence type="ECO:0000256" key="12">
    <source>
        <dbReference type="ARBA" id="ARBA00022842"/>
    </source>
</evidence>
<feature type="binding site" evidence="22">
    <location>
        <position position="325"/>
    </location>
    <ligand>
        <name>Mg(2+)</name>
        <dbReference type="ChEBI" id="CHEBI:18420"/>
        <label>2</label>
    </ligand>
</feature>
<dbReference type="HAMAP" id="MF_00047">
    <property type="entry name" value="Dala_Dala_lig"/>
    <property type="match status" value="1"/>
</dbReference>
<sequence>MKEIAVIFGGKSVEHDVSTITAHIPIIEALLASNKCDVWPVYIAKDGSWYSNKKMNALAYFKQPDFEEQLAREKKVGLSFDKGLSLVWPGIIPKTVRIDVVFPSMHGTFGEDGSLMGLLRMAGVPYVGCDMASSAVAMDKVFTKQVLTQEGIPVTPFVWFTKKEWSDEQAGLLEKISKLHWPVFVKPAHLGSSIGITKVKNESELENAIEVALHYDDKVLVEESVENLIEVTLPIMGNDTLRLAEVERPLNKTELFDFTEKYMSGGKKGGGANSAYSQIPAEIGDELTATVKELGKETYRVLGCSGIARVDFLIDSKANKIYVNEVNTLPGSLYHHNWKKAGVSSMELVLGLVSLAEERFKEQEGLTHTFRSDILDKIGGPKISK</sequence>
<keyword evidence="15 22" id="KW-0464">Manganese</keyword>
<evidence type="ECO:0000256" key="14">
    <source>
        <dbReference type="ARBA" id="ARBA00022984"/>
    </source>
</evidence>
<evidence type="ECO:0000256" key="19">
    <source>
        <dbReference type="HAMAP-Rule" id="MF_00047"/>
    </source>
</evidence>
<dbReference type="Pfam" id="PF01820">
    <property type="entry name" value="Dala_Dala_lig_N"/>
    <property type="match status" value="1"/>
</dbReference>
<name>A0A1F6DBV1_9BACT</name>
<dbReference type="GO" id="GO:0005524">
    <property type="term" value="F:ATP binding"/>
    <property type="evidence" value="ECO:0007669"/>
    <property type="project" value="UniProtKB-UniRule"/>
</dbReference>
<dbReference type="AlphaFoldDB" id="A0A1F6DBV1"/>
<feature type="binding site" evidence="21">
    <location>
        <begin position="324"/>
        <end position="325"/>
    </location>
    <ligand>
        <name>ATP</name>
        <dbReference type="ChEBI" id="CHEBI:30616"/>
    </ligand>
</feature>
<feature type="active site" evidence="20">
    <location>
        <position position="192"/>
    </location>
</feature>
<feature type="binding site" evidence="21">
    <location>
        <position position="140"/>
    </location>
    <ligand>
        <name>ATP</name>
        <dbReference type="ChEBI" id="CHEBI:30616"/>
    </ligand>
</feature>
<dbReference type="PANTHER" id="PTHR23132">
    <property type="entry name" value="D-ALANINE--D-ALANINE LIGASE"/>
    <property type="match status" value="1"/>
</dbReference>
<evidence type="ECO:0000256" key="15">
    <source>
        <dbReference type="ARBA" id="ARBA00023211"/>
    </source>
</evidence>
<keyword evidence="9 22" id="KW-0479">Metal-binding</keyword>
<evidence type="ECO:0000256" key="23">
    <source>
        <dbReference type="PROSITE-ProRule" id="PRU00409"/>
    </source>
</evidence>
<organism evidence="25 26">
    <name type="scientific">Candidatus Kaiserbacteria bacterium RIFCSPHIGHO2_02_FULL_49_16</name>
    <dbReference type="NCBI Taxonomy" id="1798490"/>
    <lineage>
        <taxon>Bacteria</taxon>
        <taxon>Candidatus Kaiseribacteriota</taxon>
    </lineage>
</organism>
<dbReference type="GO" id="GO:0005829">
    <property type="term" value="C:cytosol"/>
    <property type="evidence" value="ECO:0007669"/>
    <property type="project" value="TreeGrafter"/>
</dbReference>
<keyword evidence="12 22" id="KW-0460">Magnesium</keyword>
<feature type="active site" evidence="20">
    <location>
        <position position="332"/>
    </location>
</feature>
<evidence type="ECO:0000313" key="25">
    <source>
        <dbReference type="EMBL" id="OGG58896.1"/>
    </source>
</evidence>
<keyword evidence="8 19" id="KW-0436">Ligase</keyword>
<evidence type="ECO:0000256" key="5">
    <source>
        <dbReference type="ARBA" id="ARBA00010871"/>
    </source>
</evidence>
<dbReference type="PROSITE" id="PS00844">
    <property type="entry name" value="DALA_DALA_LIGASE_2"/>
    <property type="match status" value="1"/>
</dbReference>
<comment type="caution">
    <text evidence="25">The sequence shown here is derived from an EMBL/GenBank/DDBJ whole genome shotgun (WGS) entry which is preliminary data.</text>
</comment>
<comment type="pathway">
    <text evidence="4 19">Cell wall biogenesis; peptidoglycan biosynthesis.</text>
</comment>
<dbReference type="InterPro" id="IPR016185">
    <property type="entry name" value="PreATP-grasp_dom_sf"/>
</dbReference>
<dbReference type="InterPro" id="IPR005905">
    <property type="entry name" value="D_ala_D_ala"/>
</dbReference>
<keyword evidence="13 19" id="KW-0133">Cell shape</keyword>
<dbReference type="InterPro" id="IPR011761">
    <property type="entry name" value="ATP-grasp"/>
</dbReference>
<dbReference type="Pfam" id="PF07478">
    <property type="entry name" value="Dala_Dala_lig_C"/>
    <property type="match status" value="1"/>
</dbReference>
<dbReference type="Proteomes" id="UP000178042">
    <property type="component" value="Unassembled WGS sequence"/>
</dbReference>
<evidence type="ECO:0000256" key="10">
    <source>
        <dbReference type="ARBA" id="ARBA00022741"/>
    </source>
</evidence>
<evidence type="ECO:0000256" key="17">
    <source>
        <dbReference type="ARBA" id="ARBA00047614"/>
    </source>
</evidence>
<dbReference type="FunFam" id="3.30.1490.20:FF:000007">
    <property type="entry name" value="D-alanine--D-alanine ligase"/>
    <property type="match status" value="1"/>
</dbReference>